<dbReference type="GO" id="GO:0008270">
    <property type="term" value="F:zinc ion binding"/>
    <property type="evidence" value="ECO:0007669"/>
    <property type="project" value="InterPro"/>
</dbReference>
<feature type="compositionally biased region" description="Polar residues" evidence="12">
    <location>
        <begin position="377"/>
        <end position="387"/>
    </location>
</feature>
<feature type="chain" id="PRO_5025550700" evidence="13">
    <location>
        <begin position="30"/>
        <end position="1410"/>
    </location>
</feature>
<evidence type="ECO:0000256" key="6">
    <source>
        <dbReference type="ARBA" id="ARBA00022723"/>
    </source>
</evidence>
<evidence type="ECO:0000256" key="7">
    <source>
        <dbReference type="ARBA" id="ARBA00022729"/>
    </source>
</evidence>
<evidence type="ECO:0000256" key="13">
    <source>
        <dbReference type="SAM" id="SignalP"/>
    </source>
</evidence>
<evidence type="ECO:0000256" key="1">
    <source>
        <dbReference type="ARBA" id="ARBA00001947"/>
    </source>
</evidence>
<keyword evidence="5 16" id="KW-0645">Protease</keyword>
<comment type="subcellular location">
    <subcellularLocation>
        <location evidence="2">Secreted</location>
    </subcellularLocation>
</comment>
<dbReference type="CDD" id="cd09596">
    <property type="entry name" value="M36"/>
    <property type="match status" value="1"/>
</dbReference>
<evidence type="ECO:0000256" key="10">
    <source>
        <dbReference type="ARBA" id="ARBA00023049"/>
    </source>
</evidence>
<dbReference type="GO" id="GO:0006508">
    <property type="term" value="P:proteolysis"/>
    <property type="evidence" value="ECO:0007669"/>
    <property type="project" value="UniProtKB-KW"/>
</dbReference>
<dbReference type="Pfam" id="PF07504">
    <property type="entry name" value="FTP"/>
    <property type="match status" value="1"/>
</dbReference>
<evidence type="ECO:0000256" key="2">
    <source>
        <dbReference type="ARBA" id="ARBA00004613"/>
    </source>
</evidence>
<sequence length="1410" mass="145850">MRKLPTARRHRLGVVLAVSLAISSSVVSAQETSDDAPPSTPVPDDAVPIDDEAAIAVARAFVASGSDLDSITHRVDGSADMPATPLAAESLDDVVSRSEFADQVDDSLEAPEVSVSAVVPAEHNATSSVYLQQTVDGIDVRGAVSVVTVGSRGDVLAANDSFRSTADDADAPSPTPSLSVLDAAAAAVAALDIEPTADFEILQSAGDAEQNHELTASGVSRSTIPARLVYEPVDDKTTRLAWEFLIDSTASNDWWRIRIDAETGVELSRFNLVVHESDPSGHDGHDHGVAHIDELVSAGAGEIDARDAFSGSAAPSFTAGGSSNPVADGSSYRVFAAPAESPHHTSPVDTRTLVTEPADAVASPYGWHDTNGVAGAETTNTSGNNVDAGTDRNGDNVIDSNSQPSNAGLDFDYPFEDVVVGPQGYIPAVVTNLFYWSNLTHDFLYAYGFDEAAGNFQRNNYGRGGLGGDAVIAEALDEFTDEVSLNNANFATPPDGHAPRMQMYAFCTTLGNSCIDEERRSSSMDAGVITHEYAHGLSTRLTGGPAYDECLDNAEQQGEGWSDIIALLMTMQGDTAADRKRGIGTYVTGEPTTGLGIRGYRYATGGPGGDNPWTYDSIKSGTFSVHRIGSIWAEFLWEMIWALVDEHGFDPDLMHGTGGNNIATQLIIDGLKLQPCSPGFVDSRDAILQADAINNGGENTCLIWDVFAERGLGVGASQGSSDDRMDGVEDFTVPSSCELSFGVAAPAEVGPGDTITYTLTANNETGGMVSGATIAAPVPSGASYVGGSATCGGSLAGGIVTMPVGSLADGASATCTFDVTAASGQYGSVDLDERFESGLSNWRTRRGPSAYTNNWELFTFSSGRRSATADATDGTSDQYLELAQPVAAQANLSMYIEHGFSLEAGLGSTGYDGAVIEASTNGGSTWVDLGPYMTQNGYNRTIASGFGSPIAGRSAFSGETSSLVATRIDLSAFAGDDVRVRFRLASDESEDDFGFWVVPTVRLVNSEVRVETSPTLTSSAGTVTQRASTRVSDEPAPPNLGDVVTPVTPVRLLDTRPNGETIDGTQEQIGKRSAGSSLKIPVADRSTVPASAGGVVVNVTAIGPEGTGYFTVHPCLSPVPVASSLNYTAGVNLGNEIVAELDSSGDLCIFTSARTHITADVVGYLPASSAYGAVTPDRLLDTRSSGGLDAGEQVSLQVGGRSGVPSNAGSVIVNVTAIRPATNGFVTSHACLSPRPLSSSLNYTAGYTRGNEIVAELDSSGKMCLFTSSKTNLSVDIVGYLPTGTTVNAVTPSRLLDSRSNGGATIDGESAGIGVRPAGATTAVVIGGRGGVPENASSVLMNITAIRPAGNGYVTVAPCGVPRPNASSLNFVGGVNGGNDIIIGLGDDASICIFNSTATDLSVDVTGYAL</sequence>
<gene>
    <name evidence="16" type="ORF">YM304_36690</name>
</gene>
<protein>
    <submittedName>
        <fullName evidence="16">Putative metalloprotease</fullName>
        <ecNumber evidence="16">3.4.24.-</ecNumber>
    </submittedName>
</protein>
<dbReference type="Proteomes" id="UP000011863">
    <property type="component" value="Chromosome"/>
</dbReference>
<dbReference type="EMBL" id="AP012057">
    <property type="protein sequence ID" value="BAN03983.1"/>
    <property type="molecule type" value="Genomic_DNA"/>
</dbReference>
<dbReference type="Pfam" id="PF02128">
    <property type="entry name" value="Peptidase_M36"/>
    <property type="match status" value="1"/>
</dbReference>
<feature type="region of interest" description="Disordered" evidence="12">
    <location>
        <begin position="1015"/>
        <end position="1042"/>
    </location>
</feature>
<evidence type="ECO:0000256" key="9">
    <source>
        <dbReference type="ARBA" id="ARBA00022833"/>
    </source>
</evidence>
<keyword evidence="4" id="KW-0964">Secreted</keyword>
<evidence type="ECO:0000256" key="11">
    <source>
        <dbReference type="ARBA" id="ARBA00023145"/>
    </source>
</evidence>
<name>A0A6C7ECD2_ILUCY</name>
<evidence type="ECO:0000256" key="4">
    <source>
        <dbReference type="ARBA" id="ARBA00022525"/>
    </source>
</evidence>
<feature type="region of interest" description="Disordered" evidence="12">
    <location>
        <begin position="364"/>
        <end position="405"/>
    </location>
</feature>
<evidence type="ECO:0000256" key="12">
    <source>
        <dbReference type="SAM" id="MobiDB-lite"/>
    </source>
</evidence>
<dbReference type="SUPFAM" id="SSF55486">
    <property type="entry name" value="Metalloproteases ('zincins'), catalytic domain"/>
    <property type="match status" value="1"/>
</dbReference>
<dbReference type="InterPro" id="IPR011096">
    <property type="entry name" value="FTP_domain"/>
</dbReference>
<dbReference type="InterPro" id="IPR001842">
    <property type="entry name" value="Peptidase_M36"/>
</dbReference>
<dbReference type="KEGG" id="aym:YM304_36690"/>
<evidence type="ECO:0000259" key="15">
    <source>
        <dbReference type="Pfam" id="PF07504"/>
    </source>
</evidence>
<dbReference type="InterPro" id="IPR047589">
    <property type="entry name" value="DUF11_rpt"/>
</dbReference>
<keyword evidence="17" id="KW-1185">Reference proteome</keyword>
<proteinExistence type="inferred from homology"/>
<dbReference type="GO" id="GO:0004222">
    <property type="term" value="F:metalloendopeptidase activity"/>
    <property type="evidence" value="ECO:0007669"/>
    <property type="project" value="InterPro"/>
</dbReference>
<feature type="signal peptide" evidence="13">
    <location>
        <begin position="1"/>
        <end position="29"/>
    </location>
</feature>
<comment type="cofactor">
    <cofactor evidence="1">
        <name>Zn(2+)</name>
        <dbReference type="ChEBI" id="CHEBI:29105"/>
    </cofactor>
</comment>
<evidence type="ECO:0000256" key="8">
    <source>
        <dbReference type="ARBA" id="ARBA00022801"/>
    </source>
</evidence>
<dbReference type="Gene3D" id="1.10.390.10">
    <property type="entry name" value="Neutral Protease Domain 2"/>
    <property type="match status" value="1"/>
</dbReference>
<feature type="compositionally biased region" description="Polar residues" evidence="12">
    <location>
        <begin position="1015"/>
        <end position="1030"/>
    </location>
</feature>
<dbReference type="Gene3D" id="3.10.170.10">
    <property type="match status" value="1"/>
</dbReference>
<dbReference type="Pfam" id="PF01345">
    <property type="entry name" value="DUF11"/>
    <property type="match status" value="1"/>
</dbReference>
<keyword evidence="6" id="KW-0479">Metal-binding</keyword>
<feature type="region of interest" description="Disordered" evidence="12">
    <location>
        <begin position="1056"/>
        <end position="1076"/>
    </location>
</feature>
<dbReference type="PANTHER" id="PTHR33478">
    <property type="entry name" value="EXTRACELLULAR METALLOPROTEINASE MEP"/>
    <property type="match status" value="1"/>
</dbReference>
<keyword evidence="10 16" id="KW-0482">Metalloprotease</keyword>
<evidence type="ECO:0000313" key="16">
    <source>
        <dbReference type="EMBL" id="BAN03983.1"/>
    </source>
</evidence>
<keyword evidence="9" id="KW-0862">Zinc</keyword>
<feature type="domain" description="DUF11" evidence="14">
    <location>
        <begin position="746"/>
        <end position="824"/>
    </location>
</feature>
<comment type="similarity">
    <text evidence="3">Belongs to the peptidase M36 family.</text>
</comment>
<dbReference type="InterPro" id="IPR027268">
    <property type="entry name" value="Peptidase_M4/M1_CTD_sf"/>
</dbReference>
<feature type="domain" description="FTP" evidence="15">
    <location>
        <begin position="125"/>
        <end position="162"/>
    </location>
</feature>
<reference evidence="16 17" key="1">
    <citation type="journal article" date="2013" name="Int. J. Syst. Evol. Microbiol.">
        <title>Ilumatobacter nonamiense sp. nov. and Ilumatobacter coccineum sp. nov., isolated from seashore sand.</title>
        <authorList>
            <person name="Matsumoto A."/>
            <person name="Kasai H."/>
            <person name="Matsuo Y."/>
            <person name="Shizuri Y."/>
            <person name="Ichikawa N."/>
            <person name="Fujita N."/>
            <person name="Omura S."/>
            <person name="Takahashi Y."/>
        </authorList>
    </citation>
    <scope>NUCLEOTIDE SEQUENCE [LARGE SCALE GENOMIC DNA]</scope>
    <source>
        <strain evidence="17">NBRC 103263 / KCTC 29153 / YM16-304</strain>
    </source>
</reference>
<dbReference type="PANTHER" id="PTHR33478:SF1">
    <property type="entry name" value="EXTRACELLULAR METALLOPROTEINASE MEP"/>
    <property type="match status" value="1"/>
</dbReference>
<dbReference type="InterPro" id="IPR001434">
    <property type="entry name" value="OmcB-like_DUF11"/>
</dbReference>
<dbReference type="RefSeq" id="WP_015443230.1">
    <property type="nucleotide sequence ID" value="NC_020520.1"/>
</dbReference>
<evidence type="ECO:0000256" key="5">
    <source>
        <dbReference type="ARBA" id="ARBA00022670"/>
    </source>
</evidence>
<dbReference type="GO" id="GO:0005615">
    <property type="term" value="C:extracellular space"/>
    <property type="evidence" value="ECO:0007669"/>
    <property type="project" value="InterPro"/>
</dbReference>
<keyword evidence="7 13" id="KW-0732">Signal</keyword>
<dbReference type="OrthoDB" id="5377264at2"/>
<dbReference type="InterPro" id="IPR050371">
    <property type="entry name" value="Fungal_virulence_M36"/>
</dbReference>
<keyword evidence="11" id="KW-0865">Zymogen</keyword>
<evidence type="ECO:0000259" key="14">
    <source>
        <dbReference type="Pfam" id="PF01345"/>
    </source>
</evidence>
<accession>A0A6C7ECD2</accession>
<dbReference type="NCBIfam" id="TIGR01451">
    <property type="entry name" value="B_ant_repeat"/>
    <property type="match status" value="1"/>
</dbReference>
<organism evidence="16 17">
    <name type="scientific">Ilumatobacter coccineus (strain NBRC 103263 / KCTC 29153 / YM16-304)</name>
    <dbReference type="NCBI Taxonomy" id="1313172"/>
    <lineage>
        <taxon>Bacteria</taxon>
        <taxon>Bacillati</taxon>
        <taxon>Actinomycetota</taxon>
        <taxon>Acidimicrobiia</taxon>
        <taxon>Acidimicrobiales</taxon>
        <taxon>Ilumatobacteraceae</taxon>
        <taxon>Ilumatobacter</taxon>
    </lineage>
</organism>
<keyword evidence="8 16" id="KW-0378">Hydrolase</keyword>
<evidence type="ECO:0000256" key="3">
    <source>
        <dbReference type="ARBA" id="ARBA00006006"/>
    </source>
</evidence>
<evidence type="ECO:0000313" key="17">
    <source>
        <dbReference type="Proteomes" id="UP000011863"/>
    </source>
</evidence>
<dbReference type="EC" id="3.4.24.-" evidence="16"/>